<dbReference type="InterPro" id="IPR025110">
    <property type="entry name" value="AMP-bd_C"/>
</dbReference>
<dbReference type="PANTHER" id="PTHR45527:SF1">
    <property type="entry name" value="FATTY ACID SYNTHASE"/>
    <property type="match status" value="1"/>
</dbReference>
<dbReference type="NCBIfam" id="TIGR01733">
    <property type="entry name" value="AA-adenyl-dom"/>
    <property type="match status" value="1"/>
</dbReference>
<comment type="caution">
    <text evidence="3">The sequence shown here is derived from an EMBL/GenBank/DDBJ whole genome shotgun (WGS) entry which is preliminary data.</text>
</comment>
<evidence type="ECO:0000259" key="1">
    <source>
        <dbReference type="Pfam" id="PF00501"/>
    </source>
</evidence>
<dbReference type="InterPro" id="IPR045851">
    <property type="entry name" value="AMP-bd_C_sf"/>
</dbReference>
<reference evidence="3 4" key="1">
    <citation type="submission" date="2019-03" db="EMBL/GenBank/DDBJ databases">
        <title>Genomic Encyclopedia of Type Strains, Phase IV (KMG-IV): sequencing the most valuable type-strain genomes for metagenomic binning, comparative biology and taxonomic classification.</title>
        <authorList>
            <person name="Goeker M."/>
        </authorList>
    </citation>
    <scope>NUCLEOTIDE SEQUENCE [LARGE SCALE GENOMIC DNA]</scope>
    <source>
        <strain evidence="3 4">DSM 45934</strain>
    </source>
</reference>
<evidence type="ECO:0000313" key="4">
    <source>
        <dbReference type="Proteomes" id="UP000295680"/>
    </source>
</evidence>
<proteinExistence type="predicted"/>
<dbReference type="Pfam" id="PF00501">
    <property type="entry name" value="AMP-binding"/>
    <property type="match status" value="1"/>
</dbReference>
<protein>
    <submittedName>
        <fullName evidence="3">Amino acid adenylation domain-containing protein</fullName>
    </submittedName>
</protein>
<dbReference type="RefSeq" id="WP_132115891.1">
    <property type="nucleotide sequence ID" value="NZ_SLWS01000003.1"/>
</dbReference>
<dbReference type="SUPFAM" id="SSF56801">
    <property type="entry name" value="Acetyl-CoA synthetase-like"/>
    <property type="match status" value="1"/>
</dbReference>
<evidence type="ECO:0000259" key="2">
    <source>
        <dbReference type="Pfam" id="PF13193"/>
    </source>
</evidence>
<dbReference type="OrthoDB" id="3243414at2"/>
<dbReference type="EMBL" id="SLWS01000003">
    <property type="protein sequence ID" value="TCO60707.1"/>
    <property type="molecule type" value="Genomic_DNA"/>
</dbReference>
<dbReference type="Pfam" id="PF13193">
    <property type="entry name" value="AMP-binding_C"/>
    <property type="match status" value="1"/>
</dbReference>
<dbReference type="PANTHER" id="PTHR45527">
    <property type="entry name" value="NONRIBOSOMAL PEPTIDE SYNTHETASE"/>
    <property type="match status" value="1"/>
</dbReference>
<dbReference type="GO" id="GO:0044550">
    <property type="term" value="P:secondary metabolite biosynthetic process"/>
    <property type="evidence" value="ECO:0007669"/>
    <property type="project" value="TreeGrafter"/>
</dbReference>
<feature type="domain" description="AMP-binding enzyme C-terminal" evidence="2">
    <location>
        <begin position="424"/>
        <end position="495"/>
    </location>
</feature>
<evidence type="ECO:0000313" key="3">
    <source>
        <dbReference type="EMBL" id="TCO60707.1"/>
    </source>
</evidence>
<gene>
    <name evidence="3" type="ORF">EV192_103282</name>
</gene>
<dbReference type="InterPro" id="IPR000873">
    <property type="entry name" value="AMP-dep_synth/lig_dom"/>
</dbReference>
<dbReference type="GO" id="GO:0043041">
    <property type="term" value="P:amino acid activation for nonribosomal peptide biosynthetic process"/>
    <property type="evidence" value="ECO:0007669"/>
    <property type="project" value="TreeGrafter"/>
</dbReference>
<dbReference type="Gene3D" id="3.30.300.30">
    <property type="match status" value="1"/>
</dbReference>
<name>A0A4R2JNZ3_9PSEU</name>
<dbReference type="Gene3D" id="3.40.50.12780">
    <property type="entry name" value="N-terminal domain of ligase-like"/>
    <property type="match status" value="1"/>
</dbReference>
<dbReference type="InterPro" id="IPR010071">
    <property type="entry name" value="AA_adenyl_dom"/>
</dbReference>
<dbReference type="GO" id="GO:0005737">
    <property type="term" value="C:cytoplasm"/>
    <property type="evidence" value="ECO:0007669"/>
    <property type="project" value="TreeGrafter"/>
</dbReference>
<sequence length="512" mass="55913">MDPTGTLYTWVRATADAHPAAPALEVQGRVLSYSELLDVADRLAGRLVEANGRPPRAVGLLAARSLAAYAGYLAALRCGATVVPLNPKFPATRNRNICILSNVDVVVVDDEGTGRAAEVTSDVTSVALLGPWEEQLRPWDGPVPADLDAVAYTLFTSGSTGDPKGVSIRHRNVRPYIEYCVDRYGAGPGCRFSQTFDLTFDPSVFDMFVSWCSGATLVVPQNDEILTPVRFINERRITHWFAVPSVVSIAQRLRMLRPGCMPDLRWSLYGGEQLTVGHARAWAAAAPNSKFENLYGPTEITIACVGYRVPAEWPATSNSTVPIGQIYPHLEAVLLDENGTATDDGELCVRGPQRFDGYVDPAHNAGRFVRYEPGGQARDHDGTPTPDCWYRTGDRVRYENGEMVHLGRLDDQIKVSGYRVELGEIESALRAHPAVTDVMVVAVTGDDGVTELHTVYTGTAVDDADLENLVAVLPSYMRPRGYHHREAMPTNANGKIDRRRLATELTEPAPVS</sequence>
<feature type="domain" description="AMP-dependent synthetase/ligase" evidence="1">
    <location>
        <begin position="12"/>
        <end position="358"/>
    </location>
</feature>
<organism evidence="3 4">
    <name type="scientific">Actinocrispum wychmicini</name>
    <dbReference type="NCBI Taxonomy" id="1213861"/>
    <lineage>
        <taxon>Bacteria</taxon>
        <taxon>Bacillati</taxon>
        <taxon>Actinomycetota</taxon>
        <taxon>Actinomycetes</taxon>
        <taxon>Pseudonocardiales</taxon>
        <taxon>Pseudonocardiaceae</taxon>
        <taxon>Actinocrispum</taxon>
    </lineage>
</organism>
<keyword evidence="4" id="KW-1185">Reference proteome</keyword>
<dbReference type="GO" id="GO:0031177">
    <property type="term" value="F:phosphopantetheine binding"/>
    <property type="evidence" value="ECO:0007669"/>
    <property type="project" value="TreeGrafter"/>
</dbReference>
<dbReference type="InterPro" id="IPR042099">
    <property type="entry name" value="ANL_N_sf"/>
</dbReference>
<dbReference type="Proteomes" id="UP000295680">
    <property type="component" value="Unassembled WGS sequence"/>
</dbReference>
<accession>A0A4R2JNZ3</accession>
<dbReference type="AlphaFoldDB" id="A0A4R2JNZ3"/>